<keyword evidence="5 6" id="KW-0436">Ligase</keyword>
<comment type="function">
    <text evidence="6">Catalyzes the ATP-dependent conversion of 5-aminoimidazole ribonucleotide (AIR) and HCO(3)- to N5-carboxyaminoimidazole ribonucleotide (N5-CAIR).</text>
</comment>
<dbReference type="Proteomes" id="UP000198902">
    <property type="component" value="Unassembled WGS sequence"/>
</dbReference>
<dbReference type="SUPFAM" id="SSF52440">
    <property type="entry name" value="PreATP-grasp domain"/>
    <property type="match status" value="1"/>
</dbReference>
<keyword evidence="4" id="KW-0460">Magnesium</keyword>
<dbReference type="GO" id="GO:0004638">
    <property type="term" value="F:phosphoribosylaminoimidazole carboxylase activity"/>
    <property type="evidence" value="ECO:0007669"/>
    <property type="project" value="InterPro"/>
</dbReference>
<feature type="binding site" evidence="5">
    <location>
        <position position="197"/>
    </location>
    <ligand>
        <name>ATP</name>
        <dbReference type="ChEBI" id="CHEBI:30616"/>
    </ligand>
</feature>
<feature type="binding site" evidence="5">
    <location>
        <begin position="273"/>
        <end position="274"/>
    </location>
    <ligand>
        <name>ATP</name>
        <dbReference type="ChEBI" id="CHEBI:30616"/>
    </ligand>
</feature>
<evidence type="ECO:0000313" key="9">
    <source>
        <dbReference type="Proteomes" id="UP000198902"/>
    </source>
</evidence>
<evidence type="ECO:0000256" key="5">
    <source>
        <dbReference type="HAMAP-Rule" id="MF_01928"/>
    </source>
</evidence>
<feature type="binding site" evidence="5">
    <location>
        <begin position="189"/>
        <end position="192"/>
    </location>
    <ligand>
        <name>ATP</name>
        <dbReference type="ChEBI" id="CHEBI:30616"/>
    </ligand>
</feature>
<dbReference type="GO" id="GO:0046872">
    <property type="term" value="F:metal ion binding"/>
    <property type="evidence" value="ECO:0007669"/>
    <property type="project" value="InterPro"/>
</dbReference>
<dbReference type="Gene3D" id="3.40.50.20">
    <property type="match status" value="1"/>
</dbReference>
<dbReference type="NCBIfam" id="NF004680">
    <property type="entry name" value="PRK06019.1-6"/>
    <property type="match status" value="1"/>
</dbReference>
<evidence type="ECO:0000256" key="2">
    <source>
        <dbReference type="ARBA" id="ARBA00022755"/>
    </source>
</evidence>
<feature type="binding site" evidence="5">
    <location>
        <position position="155"/>
    </location>
    <ligand>
        <name>ATP</name>
        <dbReference type="ChEBI" id="CHEBI:30616"/>
    </ligand>
</feature>
<dbReference type="UniPathway" id="UPA00074">
    <property type="reaction ID" value="UER00942"/>
</dbReference>
<evidence type="ECO:0000256" key="4">
    <source>
        <dbReference type="ARBA" id="ARBA00022842"/>
    </source>
</evidence>
<dbReference type="InterPro" id="IPR003135">
    <property type="entry name" value="ATP-grasp_carboxylate-amine"/>
</dbReference>
<dbReference type="NCBIfam" id="TIGR01161">
    <property type="entry name" value="purK"/>
    <property type="match status" value="1"/>
</dbReference>
<organism evidence="8 9">
    <name type="scientific">Haloferax massiliensis</name>
    <dbReference type="NCBI Taxonomy" id="1476858"/>
    <lineage>
        <taxon>Archaea</taxon>
        <taxon>Methanobacteriati</taxon>
        <taxon>Methanobacteriota</taxon>
        <taxon>Stenosarchaea group</taxon>
        <taxon>Halobacteria</taxon>
        <taxon>Halobacteriales</taxon>
        <taxon>Haloferacaceae</taxon>
        <taxon>Haloferax</taxon>
    </lineage>
</organism>
<evidence type="ECO:0000259" key="7">
    <source>
        <dbReference type="PROSITE" id="PS50975"/>
    </source>
</evidence>
<keyword evidence="2 5" id="KW-0658">Purine biosynthesis</keyword>
<dbReference type="Pfam" id="PF22660">
    <property type="entry name" value="RS_preATP-grasp-like"/>
    <property type="match status" value="1"/>
</dbReference>
<dbReference type="Pfam" id="PF02222">
    <property type="entry name" value="ATP-grasp"/>
    <property type="match status" value="1"/>
</dbReference>
<dbReference type="EC" id="6.3.4.18" evidence="5 6"/>
<dbReference type="Gene3D" id="3.30.1490.20">
    <property type="entry name" value="ATP-grasp fold, A domain"/>
    <property type="match status" value="1"/>
</dbReference>
<dbReference type="AlphaFoldDB" id="A0A0D6JRN8"/>
<comment type="catalytic activity">
    <reaction evidence="5 6">
        <text>5-amino-1-(5-phospho-beta-D-ribosyl)imidazole + hydrogencarbonate + ATP = 5-carboxyamino-1-(5-phospho-D-ribosyl)imidazole + ADP + phosphate + 2 H(+)</text>
        <dbReference type="Rhea" id="RHEA:19317"/>
        <dbReference type="ChEBI" id="CHEBI:15378"/>
        <dbReference type="ChEBI" id="CHEBI:17544"/>
        <dbReference type="ChEBI" id="CHEBI:30616"/>
        <dbReference type="ChEBI" id="CHEBI:43474"/>
        <dbReference type="ChEBI" id="CHEBI:58730"/>
        <dbReference type="ChEBI" id="CHEBI:137981"/>
        <dbReference type="ChEBI" id="CHEBI:456216"/>
        <dbReference type="EC" id="6.3.4.18"/>
    </reaction>
</comment>
<dbReference type="PANTHER" id="PTHR11609:SF5">
    <property type="entry name" value="PHOSPHORIBOSYLAMINOIMIDAZOLE CARBOXYLASE"/>
    <property type="match status" value="1"/>
</dbReference>
<comment type="pathway">
    <text evidence="5 6">Purine metabolism; IMP biosynthesis via de novo pathway; 5-amino-1-(5-phospho-D-ribosyl)imidazole-4-carboxylate from 5-amino-1-(5-phospho-D-ribosyl)imidazole (N5-CAIR route): step 1/2.</text>
</comment>
<evidence type="ECO:0000256" key="6">
    <source>
        <dbReference type="RuleBase" id="RU361200"/>
    </source>
</evidence>
<name>A0A0D6JRN8_9EURY</name>
<comment type="caution">
    <text evidence="5">Lacks conserved residue(s) required for the propagation of feature annotation.</text>
</comment>
<dbReference type="PANTHER" id="PTHR11609">
    <property type="entry name" value="PURINE BIOSYNTHESIS PROTEIN 6/7, PUR6/7"/>
    <property type="match status" value="1"/>
</dbReference>
<dbReference type="Pfam" id="PF17769">
    <property type="entry name" value="PurK_C"/>
    <property type="match status" value="1"/>
</dbReference>
<protein>
    <recommendedName>
        <fullName evidence="5 6">N5-carboxyaminoimidazole ribonucleotide synthase</fullName>
        <shortName evidence="5 6">N5-CAIR synthase</shortName>
        <ecNumber evidence="5 6">6.3.4.18</ecNumber>
    </recommendedName>
    <alternativeName>
        <fullName evidence="5 6">5-(carboxyamino)imidazole ribonucleotide synthetase</fullName>
    </alternativeName>
</protein>
<comment type="subunit">
    <text evidence="5">Homodimer.</text>
</comment>
<proteinExistence type="inferred from homology"/>
<gene>
    <name evidence="5 6 8" type="primary">purK</name>
    <name evidence="8" type="ORF">BN996_02024</name>
</gene>
<feature type="domain" description="ATP-grasp" evidence="7">
    <location>
        <begin position="120"/>
        <end position="303"/>
    </location>
</feature>
<dbReference type="InterPro" id="IPR005875">
    <property type="entry name" value="PurK"/>
</dbReference>
<dbReference type="GO" id="GO:0006189">
    <property type="term" value="P:'de novo' IMP biosynthetic process"/>
    <property type="evidence" value="ECO:0007669"/>
    <property type="project" value="UniProtKB-UniRule"/>
</dbReference>
<evidence type="ECO:0000256" key="1">
    <source>
        <dbReference type="ARBA" id="ARBA00022741"/>
    </source>
</evidence>
<evidence type="ECO:0000256" key="3">
    <source>
        <dbReference type="ARBA" id="ARBA00022840"/>
    </source>
</evidence>
<reference evidence="9" key="1">
    <citation type="submission" date="2015-03" db="EMBL/GenBank/DDBJ databases">
        <authorList>
            <person name="Urmite Genomes"/>
        </authorList>
    </citation>
    <scope>NUCLEOTIDE SEQUENCE [LARGE SCALE GENOMIC DNA]</scope>
    <source>
        <strain evidence="9">Arc-Hr</strain>
    </source>
</reference>
<keyword evidence="1 5" id="KW-0547">Nucleotide-binding</keyword>
<dbReference type="HAMAP" id="MF_01928">
    <property type="entry name" value="PurK"/>
    <property type="match status" value="1"/>
</dbReference>
<dbReference type="EMBL" id="CSTE01000002">
    <property type="protein sequence ID" value="CQR50542.1"/>
    <property type="molecule type" value="Genomic_DNA"/>
</dbReference>
<dbReference type="InterPro" id="IPR011761">
    <property type="entry name" value="ATP-grasp"/>
</dbReference>
<dbReference type="InterPro" id="IPR016185">
    <property type="entry name" value="PreATP-grasp_dom_sf"/>
</dbReference>
<dbReference type="PROSITE" id="PS50975">
    <property type="entry name" value="ATP_GRASP"/>
    <property type="match status" value="1"/>
</dbReference>
<dbReference type="InterPro" id="IPR040686">
    <property type="entry name" value="PurK_C"/>
</dbReference>
<dbReference type="SUPFAM" id="SSF51246">
    <property type="entry name" value="Rudiment single hybrid motif"/>
    <property type="match status" value="1"/>
</dbReference>
<dbReference type="Gene3D" id="3.30.470.20">
    <property type="entry name" value="ATP-grasp fold, B domain"/>
    <property type="match status" value="1"/>
</dbReference>
<dbReference type="InterPro" id="IPR054350">
    <property type="entry name" value="PurT/PurK_preATP-grasp"/>
</dbReference>
<dbReference type="InterPro" id="IPR011054">
    <property type="entry name" value="Rudment_hybrid_motif"/>
</dbReference>
<accession>A0A0D6JRN8</accession>
<keyword evidence="9" id="KW-1185">Reference proteome</keyword>
<feature type="binding site" evidence="5">
    <location>
        <position position="219"/>
    </location>
    <ligand>
        <name>ATP</name>
        <dbReference type="ChEBI" id="CHEBI:30616"/>
    </ligand>
</feature>
<feature type="binding site" evidence="5">
    <location>
        <position position="116"/>
    </location>
    <ligand>
        <name>ATP</name>
        <dbReference type="ChEBI" id="CHEBI:30616"/>
    </ligand>
</feature>
<comment type="function">
    <text evidence="5">Catalyzes the ATP-dependent conversion of 5-aminoimidazole ribonucleotide (AIR) and HCO(3)(-) to N5-carboxyaminoimidazole ribonucleotide (N5-CAIR).</text>
</comment>
<keyword evidence="3 5" id="KW-0067">ATP-binding</keyword>
<dbReference type="NCBIfam" id="NF004679">
    <property type="entry name" value="PRK06019.1-5"/>
    <property type="match status" value="1"/>
</dbReference>
<dbReference type="SUPFAM" id="SSF56059">
    <property type="entry name" value="Glutathione synthetase ATP-binding domain-like"/>
    <property type="match status" value="1"/>
</dbReference>
<dbReference type="InterPro" id="IPR013815">
    <property type="entry name" value="ATP_grasp_subdomain_1"/>
</dbReference>
<comment type="similarity">
    <text evidence="5 6">Belongs to the PurK/PurT family.</text>
</comment>
<sequence length="390" mass="41776">MHRRTEPATVTVTVPGPTLGVVGGGQLGRMLGEAAAPLGVNIVVLDPTPDCPASAVADQIVGDFDDPEAMAELAARADALTFEIELADPDLLDELAAEEGIAVHPSPDALRTIEDKLVQKDTFGEAGIPIPPFHRVDDAADLRDALDEFGSVMLKARTGGYDGRGNVPVTDPEDAEAAIEEVGGPAMAEAFVDFERELSVIGVRGEDEIRTFPVGENVHEEEILRETVVPARTTDEVREEADRVAREVLSHLPGRGVFGIELFETAAGDVLVNEVAPRPHNSGHWTIEGALSSQFEQHVRAVLGWPLGATTRRSPTVMANVLGTVDESQPARLGGLDDALAESGVSLHWYGKDEVRPLRKMGHLTAVGDDDNLETLLSRARELRDGLHFD</sequence>
<evidence type="ECO:0000313" key="8">
    <source>
        <dbReference type="EMBL" id="CQR50542.1"/>
    </source>
</evidence>
<dbReference type="GO" id="GO:0005524">
    <property type="term" value="F:ATP binding"/>
    <property type="evidence" value="ECO:0007669"/>
    <property type="project" value="UniProtKB-UniRule"/>
</dbReference>
<dbReference type="GO" id="GO:0034028">
    <property type="term" value="F:5-(carboxyamino)imidazole ribonucleotide synthase activity"/>
    <property type="evidence" value="ECO:0007669"/>
    <property type="project" value="UniProtKB-UniRule"/>
</dbReference>